<dbReference type="Pfam" id="PF16740">
    <property type="entry name" value="SKA2"/>
    <property type="match status" value="1"/>
</dbReference>
<dbReference type="AGR" id="FB:FBgn0023534"/>
<feature type="coiled-coil region" evidence="1">
    <location>
        <begin position="60"/>
        <end position="87"/>
    </location>
</feature>
<dbReference type="EMBL" id="AL009147">
    <property type="protein sequence ID" value="CAA15630.1"/>
    <property type="molecule type" value="Genomic_DNA"/>
</dbReference>
<evidence type="ECO:0000313" key="5">
    <source>
        <dbReference type="FlyBase" id="FBgn0023534"/>
    </source>
</evidence>
<dbReference type="ExpressionAtlas" id="O46059">
    <property type="expression patterns" value="baseline and differential"/>
</dbReference>
<protein>
    <submittedName>
        <fullName evidence="4">EG:171D11.5 protein</fullName>
    </submittedName>
</protein>
<feature type="domain" description="Ska2 N-terminal" evidence="3">
    <location>
        <begin position="26"/>
        <end position="119"/>
    </location>
</feature>
<dbReference type="Gene3D" id="6.10.250.1380">
    <property type="match status" value="1"/>
</dbReference>
<name>O46059_DROME</name>
<reference evidence="4" key="1">
    <citation type="submission" date="1997-11" db="EMBL/GenBank/DDBJ databases">
        <title>Sequencing the distal X chromosome of Drosophila melanogaster.</title>
        <authorList>
            <person name="Madueno E."/>
            <person name="de Pablos B."/>
            <person name="Modolell J."/>
        </authorList>
    </citation>
    <scope>NUCLEOTIDE SEQUENCE</scope>
</reference>
<keyword evidence="1" id="KW-0175">Coiled coil</keyword>
<organism evidence="4">
    <name type="scientific">Drosophila melanogaster</name>
    <name type="common">Fruit fly</name>
    <dbReference type="NCBI Taxonomy" id="7227"/>
    <lineage>
        <taxon>Eukaryota</taxon>
        <taxon>Metazoa</taxon>
        <taxon>Ecdysozoa</taxon>
        <taxon>Arthropoda</taxon>
        <taxon>Hexapoda</taxon>
        <taxon>Insecta</taxon>
        <taxon>Pterygota</taxon>
        <taxon>Neoptera</taxon>
        <taxon>Endopterygota</taxon>
        <taxon>Diptera</taxon>
        <taxon>Brachycera</taxon>
        <taxon>Muscomorpha</taxon>
        <taxon>Ephydroidea</taxon>
        <taxon>Drosophilidae</taxon>
        <taxon>Drosophila</taxon>
        <taxon>Sophophora</taxon>
    </lineage>
</organism>
<evidence type="ECO:0000313" key="4">
    <source>
        <dbReference type="EMBL" id="CAA15630.1"/>
    </source>
</evidence>
<sequence length="136" mass="15557">MEATPGYQDISALEKSVTYISLCFKVANAGSQLYTMAHKLHAVERSLEQTTMEQMDEMEVLELLESMSEVTNEYQNLRKDIREVQQLQRDVSSSIRYQMRSMQQTFHTLKQRIASSQKGRKKPEKGLDGAGVGIHE</sequence>
<dbReference type="PIR" id="T13419">
    <property type="entry name" value="T13419"/>
</dbReference>
<gene>
    <name evidence="4" type="primary">EG:171D11.5</name>
    <name evidence="5" type="ORF">CG17778</name>
</gene>
<evidence type="ECO:0000256" key="2">
    <source>
        <dbReference type="SAM" id="MobiDB-lite"/>
    </source>
</evidence>
<dbReference type="HOGENOM" id="CLU_153432_1_0_1"/>
<proteinExistence type="predicted"/>
<feature type="region of interest" description="Disordered" evidence="2">
    <location>
        <begin position="112"/>
        <end position="136"/>
    </location>
</feature>
<dbReference type="AlphaFoldDB" id="O46059"/>
<evidence type="ECO:0000256" key="1">
    <source>
        <dbReference type="SAM" id="Coils"/>
    </source>
</evidence>
<dbReference type="OrthoDB" id="8182512at2759"/>
<dbReference type="InterPro" id="IPR042091">
    <property type="entry name" value="Ska2_N"/>
</dbReference>
<dbReference type="FlyBase" id="FBgn0023534">
    <property type="gene designation" value="CG17778"/>
</dbReference>
<accession>O46059</accession>
<reference evidence="4" key="2">
    <citation type="submission" date="1999-04" db="EMBL/GenBank/DDBJ databases">
        <authorList>
            <person name="Benos P."/>
        </authorList>
    </citation>
    <scope>NUCLEOTIDE SEQUENCE</scope>
</reference>
<evidence type="ECO:0000259" key="3">
    <source>
        <dbReference type="Pfam" id="PF16740"/>
    </source>
</evidence>
<dbReference type="VEuPathDB" id="VectorBase:FBgn0023534"/>